<keyword evidence="1" id="KW-0805">Transcription regulation</keyword>
<dbReference type="SMART" id="SM00421">
    <property type="entry name" value="HTH_LUXR"/>
    <property type="match status" value="1"/>
</dbReference>
<evidence type="ECO:0000256" key="1">
    <source>
        <dbReference type="ARBA" id="ARBA00023015"/>
    </source>
</evidence>
<dbReference type="PANTHER" id="PTHR44688:SF16">
    <property type="entry name" value="DNA-BINDING TRANSCRIPTIONAL ACTIVATOR DEVR_DOSR"/>
    <property type="match status" value="1"/>
</dbReference>
<evidence type="ECO:0000313" key="6">
    <source>
        <dbReference type="Proteomes" id="UP001519654"/>
    </source>
</evidence>
<dbReference type="Gene3D" id="1.10.10.10">
    <property type="entry name" value="Winged helix-like DNA-binding domain superfamily/Winged helix DNA-binding domain"/>
    <property type="match status" value="1"/>
</dbReference>
<dbReference type="RefSeq" id="WP_215792162.1">
    <property type="nucleotide sequence ID" value="NZ_JAHKKG010000010.1"/>
</dbReference>
<keyword evidence="2" id="KW-0238">DNA-binding</keyword>
<dbReference type="Proteomes" id="UP001519654">
    <property type="component" value="Unassembled WGS sequence"/>
</dbReference>
<keyword evidence="3" id="KW-0804">Transcription</keyword>
<keyword evidence="6" id="KW-1185">Reference proteome</keyword>
<dbReference type="PANTHER" id="PTHR44688">
    <property type="entry name" value="DNA-BINDING TRANSCRIPTIONAL ACTIVATOR DEVR_DOSR"/>
    <property type="match status" value="1"/>
</dbReference>
<reference evidence="5 6" key="1">
    <citation type="submission" date="2021-06" db="EMBL/GenBank/DDBJ databases">
        <title>Actinoplanes lichenicola sp. nov., and Actinoplanes ovalisporus sp. nov., isolated from lichen in Thailand.</title>
        <authorList>
            <person name="Saeng-In P."/>
            <person name="Kanchanasin P."/>
            <person name="Yuki M."/>
            <person name="Kudo T."/>
            <person name="Ohkuma M."/>
            <person name="Phongsopitanun W."/>
            <person name="Tanasupawat S."/>
        </authorList>
    </citation>
    <scope>NUCLEOTIDE SEQUENCE [LARGE SCALE GENOMIC DNA]</scope>
    <source>
        <strain evidence="5 6">NBRC 110975</strain>
    </source>
</reference>
<evidence type="ECO:0000256" key="2">
    <source>
        <dbReference type="ARBA" id="ARBA00023125"/>
    </source>
</evidence>
<feature type="domain" description="HTH luxR-type" evidence="4">
    <location>
        <begin position="177"/>
        <end position="242"/>
    </location>
</feature>
<dbReference type="PROSITE" id="PS50043">
    <property type="entry name" value="HTH_LUXR_2"/>
    <property type="match status" value="1"/>
</dbReference>
<dbReference type="PROSITE" id="PS00622">
    <property type="entry name" value="HTH_LUXR_1"/>
    <property type="match status" value="1"/>
</dbReference>
<name>A0ABS5YWU1_9ACTN</name>
<protein>
    <submittedName>
        <fullName evidence="5">Helix-turn-helix transcriptional regulator</fullName>
    </submittedName>
</protein>
<dbReference type="EMBL" id="JAHKKG010000010">
    <property type="protein sequence ID" value="MBU2667903.1"/>
    <property type="molecule type" value="Genomic_DNA"/>
</dbReference>
<dbReference type="InterPro" id="IPR016032">
    <property type="entry name" value="Sig_transdc_resp-reg_C-effctor"/>
</dbReference>
<gene>
    <name evidence="5" type="ORF">KOI35_30770</name>
</gene>
<comment type="caution">
    <text evidence="5">The sequence shown here is derived from an EMBL/GenBank/DDBJ whole genome shotgun (WGS) entry which is preliminary data.</text>
</comment>
<evidence type="ECO:0000256" key="3">
    <source>
        <dbReference type="ARBA" id="ARBA00023163"/>
    </source>
</evidence>
<sequence>MVEQVDYGPWIDLAGDQADAFPAERIAKLLRSTLKARAVSLNWAQPAAAGARVWPPIVDLSLLDEFLRSGALWRDPLVNWFERTRDPGPQAGSRVPGGFGEPRSSAHWGRVMRREGIQDRLAVPVRLGAHTHVAFVAAAGDRDFGDADLAVVRRLQPLLRSLYRQADVLERSRALAPMAGGARLTGRERAVLSLLADGHSAAVIGRRLAISERTVHKHLEHLYRKLEANDRLTAVLSAQRAGILVPAV</sequence>
<evidence type="ECO:0000259" key="4">
    <source>
        <dbReference type="PROSITE" id="PS50043"/>
    </source>
</evidence>
<dbReference type="SUPFAM" id="SSF46894">
    <property type="entry name" value="C-terminal effector domain of the bipartite response regulators"/>
    <property type="match status" value="1"/>
</dbReference>
<dbReference type="CDD" id="cd06170">
    <property type="entry name" value="LuxR_C_like"/>
    <property type="match status" value="1"/>
</dbReference>
<accession>A0ABS5YWU1</accession>
<evidence type="ECO:0000313" key="5">
    <source>
        <dbReference type="EMBL" id="MBU2667903.1"/>
    </source>
</evidence>
<dbReference type="InterPro" id="IPR036388">
    <property type="entry name" value="WH-like_DNA-bd_sf"/>
</dbReference>
<dbReference type="InterPro" id="IPR000792">
    <property type="entry name" value="Tscrpt_reg_LuxR_C"/>
</dbReference>
<dbReference type="Pfam" id="PF00196">
    <property type="entry name" value="GerE"/>
    <property type="match status" value="1"/>
</dbReference>
<proteinExistence type="predicted"/>
<organism evidence="5 6">
    <name type="scientific">Paractinoplanes bogorensis</name>
    <dbReference type="NCBI Taxonomy" id="1610840"/>
    <lineage>
        <taxon>Bacteria</taxon>
        <taxon>Bacillati</taxon>
        <taxon>Actinomycetota</taxon>
        <taxon>Actinomycetes</taxon>
        <taxon>Micromonosporales</taxon>
        <taxon>Micromonosporaceae</taxon>
        <taxon>Paractinoplanes</taxon>
    </lineage>
</organism>
<dbReference type="PRINTS" id="PR00038">
    <property type="entry name" value="HTHLUXR"/>
</dbReference>